<reference evidence="7 8" key="1">
    <citation type="journal article" date="2015" name="PLoS Pathog.">
        <title>Leptomonas seymouri: Adaptations to the Dixenous Life Cycle Analyzed by Genome Sequencing, Transcriptome Profiling and Co-infection with Leishmania donovani.</title>
        <authorList>
            <person name="Kraeva N."/>
            <person name="Butenko A."/>
            <person name="Hlavacova J."/>
            <person name="Kostygov A."/>
            <person name="Myskova J."/>
            <person name="Grybchuk D."/>
            <person name="Lestinova T."/>
            <person name="Votypka J."/>
            <person name="Volf P."/>
            <person name="Opperdoes F."/>
            <person name="Flegontov P."/>
            <person name="Lukes J."/>
            <person name="Yurchenko V."/>
        </authorList>
    </citation>
    <scope>NUCLEOTIDE SEQUENCE [LARGE SCALE GENOMIC DNA]</scope>
    <source>
        <strain evidence="7 8">ATCC 30220</strain>
    </source>
</reference>
<accession>A0A0N0P6U0</accession>
<evidence type="ECO:0000313" key="7">
    <source>
        <dbReference type="EMBL" id="KPI88009.1"/>
    </source>
</evidence>
<dbReference type="OrthoDB" id="1935339at2759"/>
<dbReference type="VEuPathDB" id="TriTrypDB:Lsey_0065_0070"/>
<dbReference type="AlphaFoldDB" id="A0A0N0P6U0"/>
<evidence type="ECO:0000256" key="5">
    <source>
        <dbReference type="SAM" id="MobiDB-lite"/>
    </source>
</evidence>
<feature type="compositionally biased region" description="Low complexity" evidence="5">
    <location>
        <begin position="305"/>
        <end position="325"/>
    </location>
</feature>
<dbReference type="InterPro" id="IPR001965">
    <property type="entry name" value="Znf_PHD"/>
</dbReference>
<dbReference type="PROSITE" id="PS50089">
    <property type="entry name" value="ZF_RING_2"/>
    <property type="match status" value="1"/>
</dbReference>
<keyword evidence="3" id="KW-0862">Zinc</keyword>
<dbReference type="Pfam" id="PF13639">
    <property type="entry name" value="zf-RING_2"/>
    <property type="match status" value="1"/>
</dbReference>
<feature type="compositionally biased region" description="Polar residues" evidence="5">
    <location>
        <begin position="280"/>
        <end position="289"/>
    </location>
</feature>
<dbReference type="InterPro" id="IPR058746">
    <property type="entry name" value="Znf_RING-type_Topors"/>
</dbReference>
<evidence type="ECO:0000313" key="8">
    <source>
        <dbReference type="Proteomes" id="UP000038009"/>
    </source>
</evidence>
<dbReference type="InterPro" id="IPR001841">
    <property type="entry name" value="Znf_RING"/>
</dbReference>
<feature type="compositionally biased region" description="Low complexity" evidence="5">
    <location>
        <begin position="232"/>
        <end position="255"/>
    </location>
</feature>
<dbReference type="CDD" id="cd15489">
    <property type="entry name" value="PHD_SF"/>
    <property type="match status" value="1"/>
</dbReference>
<sequence>MDASFKIPGESTQDAQEQSASSSKPTPAPSTPASPMESAEAYENVCGICFTEIHHADNPRGRLNSCNHLFCSYCIKEWAKNTNVCPSCKARFTRIYTFHTDTQLEEETKVRRRNYKAWELTYYDEDEEEWEDSARPEPDSQEQVMCDICQQSHNAARMIFCDRRQCPYAAHLDCLGLAERPLTFLCPPCTQLREQEKEADTSVGSVSSSSVHSPFESTEVAAVALRKDNAASAYTAPRARSAATSRVPASSSVRATPTAAAASRGTDARHIRGSARLFSSLPSSTSRASGTAPGSPTRRRGRGSNGDPGLSSSPSPSRRTEFSSPANTSVVVPLAPTDFSKPHIPLPPPPTVTQANRCHRHQSDIADAVEEEEDTYYFLSPTSHAVAASIELERFKKSHAADAQIRHQRERAKAARLESAYSGSRSDLEYRCGRKRPQRTAAEEFAMDLEASEKELTDVQLRRAMEEGMVRRWAVDILPVLRRRRYIEGDTVTSEADMWSQATAQARKMVREKLDAKSASLRRRRELLVRAQANREAAALAKLARIIAQHRDRDQQSHSHS</sequence>
<dbReference type="PROSITE" id="PS00518">
    <property type="entry name" value="ZF_RING_1"/>
    <property type="match status" value="1"/>
</dbReference>
<evidence type="ECO:0000259" key="6">
    <source>
        <dbReference type="PROSITE" id="PS50089"/>
    </source>
</evidence>
<keyword evidence="1" id="KW-0479">Metal-binding</keyword>
<dbReference type="SUPFAM" id="SSF57850">
    <property type="entry name" value="RING/U-box"/>
    <property type="match status" value="1"/>
</dbReference>
<dbReference type="Gene3D" id="3.30.40.10">
    <property type="entry name" value="Zinc/RING finger domain, C3HC4 (zinc finger)"/>
    <property type="match status" value="2"/>
</dbReference>
<gene>
    <name evidence="7" type="ORF">ABL78_2885</name>
</gene>
<protein>
    <recommendedName>
        <fullName evidence="6">RING-type domain-containing protein</fullName>
    </recommendedName>
</protein>
<dbReference type="PANTHER" id="PTHR47177:SF3">
    <property type="entry name" value="F18C1.6 PROTEIN"/>
    <property type="match status" value="1"/>
</dbReference>
<comment type="caution">
    <text evidence="7">The sequence shown here is derived from an EMBL/GenBank/DDBJ whole genome shotgun (WGS) entry which is preliminary data.</text>
</comment>
<dbReference type="PANTHER" id="PTHR47177">
    <property type="entry name" value="F18C1.6 PROTEIN"/>
    <property type="match status" value="1"/>
</dbReference>
<dbReference type="SMART" id="SM00184">
    <property type="entry name" value="RING"/>
    <property type="match status" value="2"/>
</dbReference>
<evidence type="ECO:0000256" key="2">
    <source>
        <dbReference type="ARBA" id="ARBA00022771"/>
    </source>
</evidence>
<feature type="domain" description="RING-type" evidence="6">
    <location>
        <begin position="46"/>
        <end position="89"/>
    </location>
</feature>
<evidence type="ECO:0000256" key="3">
    <source>
        <dbReference type="ARBA" id="ARBA00022833"/>
    </source>
</evidence>
<dbReference type="SUPFAM" id="SSF57903">
    <property type="entry name" value="FYVE/PHD zinc finger"/>
    <property type="match status" value="1"/>
</dbReference>
<name>A0A0N0P6U0_LEPSE</name>
<keyword evidence="2 4" id="KW-0863">Zinc-finger</keyword>
<dbReference type="GO" id="GO:0008270">
    <property type="term" value="F:zinc ion binding"/>
    <property type="evidence" value="ECO:0007669"/>
    <property type="project" value="UniProtKB-KW"/>
</dbReference>
<dbReference type="InterPro" id="IPR013083">
    <property type="entry name" value="Znf_RING/FYVE/PHD"/>
</dbReference>
<organism evidence="7 8">
    <name type="scientific">Leptomonas seymouri</name>
    <dbReference type="NCBI Taxonomy" id="5684"/>
    <lineage>
        <taxon>Eukaryota</taxon>
        <taxon>Discoba</taxon>
        <taxon>Euglenozoa</taxon>
        <taxon>Kinetoplastea</taxon>
        <taxon>Metakinetoplastina</taxon>
        <taxon>Trypanosomatida</taxon>
        <taxon>Trypanosomatidae</taxon>
        <taxon>Leishmaniinae</taxon>
        <taxon>Leptomonas</taxon>
    </lineage>
</organism>
<keyword evidence="8" id="KW-1185">Reference proteome</keyword>
<dbReference type="InterPro" id="IPR017907">
    <property type="entry name" value="Znf_RING_CS"/>
</dbReference>
<dbReference type="InterPro" id="IPR019787">
    <property type="entry name" value="Znf_PHD-finger"/>
</dbReference>
<evidence type="ECO:0000256" key="1">
    <source>
        <dbReference type="ARBA" id="ARBA00022723"/>
    </source>
</evidence>
<proteinExistence type="predicted"/>
<dbReference type="InterPro" id="IPR011011">
    <property type="entry name" value="Znf_FYVE_PHD"/>
</dbReference>
<dbReference type="SMART" id="SM00249">
    <property type="entry name" value="PHD"/>
    <property type="match status" value="1"/>
</dbReference>
<dbReference type="Proteomes" id="UP000038009">
    <property type="component" value="Unassembled WGS sequence"/>
</dbReference>
<dbReference type="OMA" id="YENICGI"/>
<dbReference type="EMBL" id="LJSK01000065">
    <property type="protein sequence ID" value="KPI88009.1"/>
    <property type="molecule type" value="Genomic_DNA"/>
</dbReference>
<evidence type="ECO:0000256" key="4">
    <source>
        <dbReference type="PROSITE-ProRule" id="PRU00175"/>
    </source>
</evidence>
<feature type="region of interest" description="Disordered" evidence="5">
    <location>
        <begin position="1"/>
        <end position="37"/>
    </location>
</feature>
<dbReference type="CDD" id="cd16574">
    <property type="entry name" value="RING-HC_Topors"/>
    <property type="match status" value="1"/>
</dbReference>
<feature type="region of interest" description="Disordered" evidence="5">
    <location>
        <begin position="232"/>
        <end position="329"/>
    </location>
</feature>
<dbReference type="Pfam" id="PF00628">
    <property type="entry name" value="PHD"/>
    <property type="match status" value="1"/>
</dbReference>